<accession>A0A7C5WZD5</accession>
<organism evidence="1">
    <name type="scientific">Thermocrinis ruber</name>
    <dbReference type="NCBI Taxonomy" id="75906"/>
    <lineage>
        <taxon>Bacteria</taxon>
        <taxon>Pseudomonadati</taxon>
        <taxon>Aquificota</taxon>
        <taxon>Aquificia</taxon>
        <taxon>Aquificales</taxon>
        <taxon>Aquificaceae</taxon>
        <taxon>Thermocrinis</taxon>
    </lineage>
</organism>
<name>A0A7C5WZD5_9AQUI</name>
<reference evidence="1" key="1">
    <citation type="journal article" date="2020" name="mSystems">
        <title>Genome- and Community-Level Interaction Insights into Carbon Utilization and Element Cycling Functions of Hydrothermarchaeota in Hydrothermal Sediment.</title>
        <authorList>
            <person name="Zhou Z."/>
            <person name="Liu Y."/>
            <person name="Xu W."/>
            <person name="Pan J."/>
            <person name="Luo Z.H."/>
            <person name="Li M."/>
        </authorList>
    </citation>
    <scope>NUCLEOTIDE SEQUENCE [LARGE SCALE GENOMIC DNA]</scope>
    <source>
        <strain evidence="1">SpSt-114</strain>
    </source>
</reference>
<comment type="caution">
    <text evidence="1">The sequence shown here is derived from an EMBL/GenBank/DDBJ whole genome shotgun (WGS) entry which is preliminary data.</text>
</comment>
<dbReference type="AlphaFoldDB" id="A0A7C5WZD5"/>
<proteinExistence type="predicted"/>
<sequence length="75" mass="8898">MEDTFDVLLNLEDLCRSRNLNRLPQEGELSFRMRMRSIPVLPYNFGCRIRQAGIFFPHWLTKLHLPPQKLVNPAF</sequence>
<dbReference type="EMBL" id="DSAC01000074">
    <property type="protein sequence ID" value="HHO74230.1"/>
    <property type="molecule type" value="Genomic_DNA"/>
</dbReference>
<gene>
    <name evidence="1" type="ORF">ENN04_06270</name>
</gene>
<evidence type="ECO:0000313" key="1">
    <source>
        <dbReference type="EMBL" id="HHO74230.1"/>
    </source>
</evidence>
<protein>
    <submittedName>
        <fullName evidence="1">Uncharacterized protein</fullName>
    </submittedName>
</protein>